<dbReference type="Pfam" id="PF08439">
    <property type="entry name" value="Peptidase_M3_N"/>
    <property type="match status" value="1"/>
</dbReference>
<dbReference type="SUPFAM" id="SSF55486">
    <property type="entry name" value="Metalloproteases ('zincins'), catalytic domain"/>
    <property type="match status" value="1"/>
</dbReference>
<dbReference type="InterPro" id="IPR001567">
    <property type="entry name" value="Pept_M3A_M3B_dom"/>
</dbReference>
<keyword evidence="1 6" id="KW-0645">Protease</keyword>
<dbReference type="InterPro" id="IPR004438">
    <property type="entry name" value="Peptidase_M3B"/>
</dbReference>
<comment type="similarity">
    <text evidence="6">Belongs to the peptidase M3B family.</text>
</comment>
<evidence type="ECO:0000256" key="3">
    <source>
        <dbReference type="ARBA" id="ARBA00022801"/>
    </source>
</evidence>
<dbReference type="EC" id="3.4.24.-" evidence="6"/>
<comment type="caution">
    <text evidence="9">The sequence shown here is derived from an EMBL/GenBank/DDBJ whole genome shotgun (WGS) entry which is preliminary data.</text>
</comment>
<gene>
    <name evidence="9" type="primary">pepF</name>
    <name evidence="9" type="ORF">IAB07_03830</name>
</gene>
<feature type="domain" description="Oligopeptidase F N-terminal" evidence="8">
    <location>
        <begin position="113"/>
        <end position="181"/>
    </location>
</feature>
<dbReference type="AlphaFoldDB" id="A0A9D1MMI3"/>
<feature type="domain" description="Peptidase M3A/M3B catalytic" evidence="7">
    <location>
        <begin position="202"/>
        <end position="582"/>
    </location>
</feature>
<accession>A0A9D1MMI3</accession>
<dbReference type="Pfam" id="PF01432">
    <property type="entry name" value="Peptidase_M3"/>
    <property type="match status" value="1"/>
</dbReference>
<protein>
    <recommendedName>
        <fullName evidence="6">Oligopeptidase F</fullName>
        <ecNumber evidence="6">3.4.24.-</ecNumber>
    </recommendedName>
</protein>
<dbReference type="Gene3D" id="1.20.140.70">
    <property type="entry name" value="Oligopeptidase f, N-terminal domain"/>
    <property type="match status" value="1"/>
</dbReference>
<keyword evidence="4 6" id="KW-0862">Zinc</keyword>
<keyword evidence="5 6" id="KW-0482">Metalloprotease</keyword>
<dbReference type="PANTHER" id="PTHR11804:SF84">
    <property type="entry name" value="SACCHAROLYSIN"/>
    <property type="match status" value="1"/>
</dbReference>
<evidence type="ECO:0000259" key="8">
    <source>
        <dbReference type="Pfam" id="PF08439"/>
    </source>
</evidence>
<evidence type="ECO:0000256" key="4">
    <source>
        <dbReference type="ARBA" id="ARBA00022833"/>
    </source>
</evidence>
<evidence type="ECO:0000259" key="7">
    <source>
        <dbReference type="Pfam" id="PF01432"/>
    </source>
</evidence>
<dbReference type="InterPro" id="IPR013647">
    <property type="entry name" value="OligopepF_N_dom"/>
</dbReference>
<dbReference type="GO" id="GO:0004222">
    <property type="term" value="F:metalloendopeptidase activity"/>
    <property type="evidence" value="ECO:0007669"/>
    <property type="project" value="UniProtKB-UniRule"/>
</dbReference>
<dbReference type="EMBL" id="DVNJ01000020">
    <property type="protein sequence ID" value="HIU62881.1"/>
    <property type="molecule type" value="Genomic_DNA"/>
</dbReference>
<evidence type="ECO:0000256" key="6">
    <source>
        <dbReference type="RuleBase" id="RU368091"/>
    </source>
</evidence>
<name>A0A9D1MMI3_9FIRM</name>
<evidence type="ECO:0000256" key="1">
    <source>
        <dbReference type="ARBA" id="ARBA00022670"/>
    </source>
</evidence>
<evidence type="ECO:0000313" key="9">
    <source>
        <dbReference type="EMBL" id="HIU62881.1"/>
    </source>
</evidence>
<dbReference type="Gene3D" id="1.10.287.830">
    <property type="entry name" value="putative peptidase helix hairpin domain like"/>
    <property type="match status" value="1"/>
</dbReference>
<keyword evidence="3 6" id="KW-0378">Hydrolase</keyword>
<dbReference type="Gene3D" id="1.10.1370.20">
    <property type="entry name" value="Oligoendopeptidase f, C-terminal domain"/>
    <property type="match status" value="1"/>
</dbReference>
<organism evidence="9 10">
    <name type="scientific">Candidatus Caccalectryoclostridium excrementigallinarum</name>
    <dbReference type="NCBI Taxonomy" id="2840710"/>
    <lineage>
        <taxon>Bacteria</taxon>
        <taxon>Bacillati</taxon>
        <taxon>Bacillota</taxon>
        <taxon>Clostridia</taxon>
        <taxon>Christensenellales</taxon>
        <taxon>Christensenellaceae</taxon>
        <taxon>Christensenellaceae incertae sedis</taxon>
        <taxon>Candidatus Caccalectryoclostridium</taxon>
    </lineage>
</organism>
<comment type="cofactor">
    <cofactor evidence="6">
        <name>Zn(2+)</name>
        <dbReference type="ChEBI" id="CHEBI:29105"/>
    </cofactor>
    <text evidence="6">Binds 1 zinc ion.</text>
</comment>
<proteinExistence type="inferred from homology"/>
<sequence>MDAIRQRSEISEKDKWDLSAIYESEEKWEEDFERLSLDAEKLSGYAGKLKEEESILACLRLDDELGELFGELYVYAHQRRDEDAGVEKYCAMCDRIDTLGVKLSEKGSFILPELTALKREELLAMAEKAEFSDFDYMLKEVVRRKEHTLSAAEEKLLAGVGLFADGFHDAFNMFDSLDVRFKPVVGEDGRRVQMSHGVYSKLLNSHDRRVRKAAFSSMFDAYGKMLHTVGQLYAGNLKKDVFFARARNYPDCLTRAMSGENVPRVVYDNLIESVHAGLKHLHGYMAWRAEAMGLKKLHMYDLHVQVIEDLDLSSSYEEACEIVKKALSPLGEEYLSHIREAMENRWIDVYENKGKRSGAYSWGTYRSHPYVLLNYSGTVHDIFTIAHELGHSMHSYYSDKAQPYSKSQYEIFVAEVASTVNEVLLLKYLLKSSGSEKEKRYLLNYYLDMFRTTLFRQTMFAEFEEKAHELAQKDMPVTCEALNSVYYALNKRYYGSNVVSDKPIAWEWARVPHFYRSFYVYKYATGITSAVSIARGILRGEKGAVEGYMRFLSAGGSMSPVEILKLAGVDLTGKEPFEAAMSEMADALAALKG</sequence>
<comment type="function">
    <text evidence="6">Has oligopeptidase activity and degrades a variety of small bioactive peptides.</text>
</comment>
<dbReference type="Proteomes" id="UP000824145">
    <property type="component" value="Unassembled WGS sequence"/>
</dbReference>
<dbReference type="InterPro" id="IPR045090">
    <property type="entry name" value="Pept_M3A_M3B"/>
</dbReference>
<dbReference type="GO" id="GO:0006508">
    <property type="term" value="P:proteolysis"/>
    <property type="evidence" value="ECO:0007669"/>
    <property type="project" value="UniProtKB-KW"/>
</dbReference>
<dbReference type="NCBIfam" id="TIGR00181">
    <property type="entry name" value="pepF"/>
    <property type="match status" value="1"/>
</dbReference>
<evidence type="ECO:0000256" key="2">
    <source>
        <dbReference type="ARBA" id="ARBA00022723"/>
    </source>
</evidence>
<dbReference type="GO" id="GO:0046872">
    <property type="term" value="F:metal ion binding"/>
    <property type="evidence" value="ECO:0007669"/>
    <property type="project" value="UniProtKB-UniRule"/>
</dbReference>
<dbReference type="GO" id="GO:0006518">
    <property type="term" value="P:peptide metabolic process"/>
    <property type="evidence" value="ECO:0007669"/>
    <property type="project" value="TreeGrafter"/>
</dbReference>
<evidence type="ECO:0000313" key="10">
    <source>
        <dbReference type="Proteomes" id="UP000824145"/>
    </source>
</evidence>
<dbReference type="InterPro" id="IPR042088">
    <property type="entry name" value="OligoPept_F_C"/>
</dbReference>
<dbReference type="PANTHER" id="PTHR11804">
    <property type="entry name" value="PROTEASE M3 THIMET OLIGOPEPTIDASE-RELATED"/>
    <property type="match status" value="1"/>
</dbReference>
<evidence type="ECO:0000256" key="5">
    <source>
        <dbReference type="ARBA" id="ARBA00023049"/>
    </source>
</evidence>
<reference evidence="9" key="2">
    <citation type="journal article" date="2021" name="PeerJ">
        <title>Extensive microbial diversity within the chicken gut microbiome revealed by metagenomics and culture.</title>
        <authorList>
            <person name="Gilroy R."/>
            <person name="Ravi A."/>
            <person name="Getino M."/>
            <person name="Pursley I."/>
            <person name="Horton D.L."/>
            <person name="Alikhan N.F."/>
            <person name="Baker D."/>
            <person name="Gharbi K."/>
            <person name="Hall N."/>
            <person name="Watson M."/>
            <person name="Adriaenssens E.M."/>
            <person name="Foster-Nyarko E."/>
            <person name="Jarju S."/>
            <person name="Secka A."/>
            <person name="Antonio M."/>
            <person name="Oren A."/>
            <person name="Chaudhuri R.R."/>
            <person name="La Ragione R."/>
            <person name="Hildebrand F."/>
            <person name="Pallen M.J."/>
        </authorList>
    </citation>
    <scope>NUCLEOTIDE SEQUENCE</scope>
    <source>
        <strain evidence="9">9366</strain>
    </source>
</reference>
<dbReference type="CDD" id="cd09608">
    <property type="entry name" value="M3B_PepF"/>
    <property type="match status" value="1"/>
</dbReference>
<keyword evidence="2 6" id="KW-0479">Metal-binding</keyword>
<reference evidence="9" key="1">
    <citation type="submission" date="2020-10" db="EMBL/GenBank/DDBJ databases">
        <authorList>
            <person name="Gilroy R."/>
        </authorList>
    </citation>
    <scope>NUCLEOTIDE SEQUENCE</scope>
    <source>
        <strain evidence="9">9366</strain>
    </source>
</reference>